<evidence type="ECO:0000256" key="1">
    <source>
        <dbReference type="SAM" id="MobiDB-lite"/>
    </source>
</evidence>
<gene>
    <name evidence="2" type="ORF">DERP_009279</name>
</gene>
<feature type="region of interest" description="Disordered" evidence="1">
    <location>
        <begin position="1"/>
        <end position="22"/>
    </location>
</feature>
<proteinExistence type="predicted"/>
<evidence type="ECO:0000313" key="2">
    <source>
        <dbReference type="EMBL" id="KAH9413578.1"/>
    </source>
</evidence>
<sequence>MKKKKINKQETKTNGNTYKNVVNKPGYLKLKNKQNNNRQDRDCSKLCHASRLSITPFNNIFIGDGPNLANA</sequence>
<reference evidence="2 3" key="1">
    <citation type="journal article" date="2018" name="J. Allergy Clin. Immunol.">
        <title>High-quality assembly of Dermatophagoides pteronyssinus genome and transcriptome reveals a wide range of novel allergens.</title>
        <authorList>
            <person name="Liu X.Y."/>
            <person name="Yang K.Y."/>
            <person name="Wang M.Q."/>
            <person name="Kwok J.S."/>
            <person name="Zeng X."/>
            <person name="Yang Z."/>
            <person name="Xiao X.J."/>
            <person name="Lau C.P."/>
            <person name="Li Y."/>
            <person name="Huang Z.M."/>
            <person name="Ba J.G."/>
            <person name="Yim A.K."/>
            <person name="Ouyang C.Y."/>
            <person name="Ngai S.M."/>
            <person name="Chan T.F."/>
            <person name="Leung E.L."/>
            <person name="Liu L."/>
            <person name="Liu Z.G."/>
            <person name="Tsui S.K."/>
        </authorList>
    </citation>
    <scope>NUCLEOTIDE SEQUENCE [LARGE SCALE GENOMIC DNA]</scope>
    <source>
        <strain evidence="2">Derp</strain>
    </source>
</reference>
<name>A0ABQ8ITF9_DERPT</name>
<evidence type="ECO:0000313" key="3">
    <source>
        <dbReference type="Proteomes" id="UP000887458"/>
    </source>
</evidence>
<accession>A0ABQ8ITF9</accession>
<dbReference type="Proteomes" id="UP000887458">
    <property type="component" value="Unassembled WGS sequence"/>
</dbReference>
<keyword evidence="3" id="KW-1185">Reference proteome</keyword>
<reference evidence="2 3" key="2">
    <citation type="journal article" date="2022" name="Mol. Biol. Evol.">
        <title>Comparative Genomics Reveals Insights into the Divergent Evolution of Astigmatic Mites and Household Pest Adaptations.</title>
        <authorList>
            <person name="Xiong Q."/>
            <person name="Wan A.T."/>
            <person name="Liu X."/>
            <person name="Fung C.S."/>
            <person name="Xiao X."/>
            <person name="Malainual N."/>
            <person name="Hou J."/>
            <person name="Wang L."/>
            <person name="Wang M."/>
            <person name="Yang K.Y."/>
            <person name="Cui Y."/>
            <person name="Leung E.L."/>
            <person name="Nong W."/>
            <person name="Shin S.K."/>
            <person name="Au S.W."/>
            <person name="Jeong K.Y."/>
            <person name="Chew F.T."/>
            <person name="Hui J.H."/>
            <person name="Leung T.F."/>
            <person name="Tungtrongchitr A."/>
            <person name="Zhong N."/>
            <person name="Liu Z."/>
            <person name="Tsui S.K."/>
        </authorList>
    </citation>
    <scope>NUCLEOTIDE SEQUENCE [LARGE SCALE GENOMIC DNA]</scope>
    <source>
        <strain evidence="2">Derp</strain>
    </source>
</reference>
<comment type="caution">
    <text evidence="2">The sequence shown here is derived from an EMBL/GenBank/DDBJ whole genome shotgun (WGS) entry which is preliminary data.</text>
</comment>
<protein>
    <submittedName>
        <fullName evidence="2">Uncharacterized protein</fullName>
    </submittedName>
</protein>
<organism evidence="2 3">
    <name type="scientific">Dermatophagoides pteronyssinus</name>
    <name type="common">European house dust mite</name>
    <dbReference type="NCBI Taxonomy" id="6956"/>
    <lineage>
        <taxon>Eukaryota</taxon>
        <taxon>Metazoa</taxon>
        <taxon>Ecdysozoa</taxon>
        <taxon>Arthropoda</taxon>
        <taxon>Chelicerata</taxon>
        <taxon>Arachnida</taxon>
        <taxon>Acari</taxon>
        <taxon>Acariformes</taxon>
        <taxon>Sarcoptiformes</taxon>
        <taxon>Astigmata</taxon>
        <taxon>Psoroptidia</taxon>
        <taxon>Analgoidea</taxon>
        <taxon>Pyroglyphidae</taxon>
        <taxon>Dermatophagoidinae</taxon>
        <taxon>Dermatophagoides</taxon>
    </lineage>
</organism>
<dbReference type="EMBL" id="NJHN03000120">
    <property type="protein sequence ID" value="KAH9413578.1"/>
    <property type="molecule type" value="Genomic_DNA"/>
</dbReference>